<evidence type="ECO:0000256" key="2">
    <source>
        <dbReference type="ARBA" id="ARBA00009765"/>
    </source>
</evidence>
<keyword evidence="8" id="KW-0460">Magnesium</keyword>
<evidence type="ECO:0000256" key="7">
    <source>
        <dbReference type="ARBA" id="ARBA00022692"/>
    </source>
</evidence>
<comment type="catalytic activity">
    <reaction evidence="12">
        <text>Mg(2+)(in) = Mg(2+)(out)</text>
        <dbReference type="Rhea" id="RHEA:29827"/>
        <dbReference type="ChEBI" id="CHEBI:18420"/>
    </reaction>
</comment>
<keyword evidence="11 13" id="KW-0472">Membrane</keyword>
<dbReference type="Proteomes" id="UP000535406">
    <property type="component" value="Unassembled WGS sequence"/>
</dbReference>
<dbReference type="InterPro" id="IPR050829">
    <property type="entry name" value="CorA_MIT"/>
</dbReference>
<dbReference type="Pfam" id="PF01544">
    <property type="entry name" value="CorA"/>
    <property type="match status" value="1"/>
</dbReference>
<feature type="transmembrane region" description="Helical" evidence="13">
    <location>
        <begin position="301"/>
        <end position="321"/>
    </location>
</feature>
<keyword evidence="15" id="KW-1185">Reference proteome</keyword>
<dbReference type="GO" id="GO:0015099">
    <property type="term" value="F:nickel cation transmembrane transporter activity"/>
    <property type="evidence" value="ECO:0007669"/>
    <property type="project" value="TreeGrafter"/>
</dbReference>
<keyword evidence="10" id="KW-0406">Ion transport</keyword>
<keyword evidence="6" id="KW-0997">Cell inner membrane</keyword>
<dbReference type="FunFam" id="1.20.58.340:FF:000001">
    <property type="entry name" value="Magnesium transport protein CorA"/>
    <property type="match status" value="1"/>
</dbReference>
<dbReference type="InterPro" id="IPR045861">
    <property type="entry name" value="CorA_cytoplasmic_dom"/>
</dbReference>
<dbReference type="CDD" id="cd12837">
    <property type="entry name" value="EcCorA-like_u1"/>
    <property type="match status" value="1"/>
</dbReference>
<dbReference type="SUPFAM" id="SSF143865">
    <property type="entry name" value="CorA soluble domain-like"/>
    <property type="match status" value="1"/>
</dbReference>
<dbReference type="InterPro" id="IPR045863">
    <property type="entry name" value="CorA_TM1_TM2"/>
</dbReference>
<dbReference type="PANTHER" id="PTHR47685">
    <property type="entry name" value="MAGNESIUM TRANSPORT PROTEIN CORA"/>
    <property type="match status" value="1"/>
</dbReference>
<evidence type="ECO:0000256" key="1">
    <source>
        <dbReference type="ARBA" id="ARBA00004429"/>
    </source>
</evidence>
<organism evidence="14 15">
    <name type="scientific">Shinella fusca</name>
    <dbReference type="NCBI Taxonomy" id="544480"/>
    <lineage>
        <taxon>Bacteria</taxon>
        <taxon>Pseudomonadati</taxon>
        <taxon>Pseudomonadota</taxon>
        <taxon>Alphaproteobacteria</taxon>
        <taxon>Hyphomicrobiales</taxon>
        <taxon>Rhizobiaceae</taxon>
        <taxon>Shinella</taxon>
    </lineage>
</organism>
<name>A0A7W7YYU3_9HYPH</name>
<evidence type="ECO:0000313" key="15">
    <source>
        <dbReference type="Proteomes" id="UP000535406"/>
    </source>
</evidence>
<dbReference type="GO" id="GO:0005886">
    <property type="term" value="C:plasma membrane"/>
    <property type="evidence" value="ECO:0007669"/>
    <property type="project" value="UniProtKB-SubCell"/>
</dbReference>
<evidence type="ECO:0000256" key="5">
    <source>
        <dbReference type="ARBA" id="ARBA00022475"/>
    </source>
</evidence>
<dbReference type="RefSeq" id="WP_184146571.1">
    <property type="nucleotide sequence ID" value="NZ_JACHIK010000022.1"/>
</dbReference>
<evidence type="ECO:0000256" key="6">
    <source>
        <dbReference type="ARBA" id="ARBA00022519"/>
    </source>
</evidence>
<keyword evidence="9 13" id="KW-1133">Transmembrane helix</keyword>
<dbReference type="Gene3D" id="1.20.58.340">
    <property type="entry name" value="Magnesium transport protein CorA, transmembrane region"/>
    <property type="match status" value="1"/>
</dbReference>
<keyword evidence="5" id="KW-1003">Cell membrane</keyword>
<proteinExistence type="inferred from homology"/>
<keyword evidence="4" id="KW-0813">Transport</keyword>
<evidence type="ECO:0000256" key="10">
    <source>
        <dbReference type="ARBA" id="ARBA00023065"/>
    </source>
</evidence>
<dbReference type="InterPro" id="IPR002523">
    <property type="entry name" value="MgTranspt_CorA/ZnTranspt_ZntB"/>
</dbReference>
<evidence type="ECO:0000313" key="14">
    <source>
        <dbReference type="EMBL" id="MBB5044874.1"/>
    </source>
</evidence>
<protein>
    <recommendedName>
        <fullName evidence="3">Magnesium transport protein CorA</fullName>
    </recommendedName>
</protein>
<dbReference type="AlphaFoldDB" id="A0A7W7YYU3"/>
<evidence type="ECO:0000256" key="12">
    <source>
        <dbReference type="ARBA" id="ARBA00034269"/>
    </source>
</evidence>
<comment type="caution">
    <text evidence="14">The sequence shown here is derived from an EMBL/GenBank/DDBJ whole genome shotgun (WGS) entry which is preliminary data.</text>
</comment>
<evidence type="ECO:0000256" key="3">
    <source>
        <dbReference type="ARBA" id="ARBA00019439"/>
    </source>
</evidence>
<evidence type="ECO:0000256" key="8">
    <source>
        <dbReference type="ARBA" id="ARBA00022842"/>
    </source>
</evidence>
<feature type="transmembrane region" description="Helical" evidence="13">
    <location>
        <begin position="265"/>
        <end position="289"/>
    </location>
</feature>
<evidence type="ECO:0000256" key="9">
    <source>
        <dbReference type="ARBA" id="ARBA00022989"/>
    </source>
</evidence>
<dbReference type="Gene3D" id="3.30.460.20">
    <property type="entry name" value="CorA soluble domain-like"/>
    <property type="match status" value="1"/>
</dbReference>
<dbReference type="GO" id="GO:0015095">
    <property type="term" value="F:magnesium ion transmembrane transporter activity"/>
    <property type="evidence" value="ECO:0007669"/>
    <property type="project" value="TreeGrafter"/>
</dbReference>
<dbReference type="EMBL" id="JACHIK010000022">
    <property type="protein sequence ID" value="MBB5044874.1"/>
    <property type="molecule type" value="Genomic_DNA"/>
</dbReference>
<evidence type="ECO:0000256" key="11">
    <source>
        <dbReference type="ARBA" id="ARBA00023136"/>
    </source>
</evidence>
<evidence type="ECO:0000256" key="4">
    <source>
        <dbReference type="ARBA" id="ARBA00022448"/>
    </source>
</evidence>
<accession>A0A7W7YYU3</accession>
<dbReference type="SUPFAM" id="SSF144083">
    <property type="entry name" value="Magnesium transport protein CorA, transmembrane region"/>
    <property type="match status" value="1"/>
</dbReference>
<comment type="similarity">
    <text evidence="2">Belongs to the CorA metal ion transporter (MIT) (TC 1.A.35) family.</text>
</comment>
<sequence>MITVFRPNGEARSLPTNDDSAAAEALAGAVWVDLLEPTEEDEALIERVLSLDVPTRDELKDIEPSSRLYTDEKAAYMTASLMVKAESDLPHLTDIAFILTDGKLLTVRYAEPRSFALFKAGMHRIPGGCSSPTVMITRLLETIADRTAEILEIAVARADRLSLEVFGENRHLSRRPPRYLEDRVVQVSALHRLLAKTRDSLMSLSRLLTFLHGLPALQSDRESLELCRAVTRDVQSLSEHANFVAGNITFLLDASLGLINLEQNAIIKIFSIASVVLLPPTLIASIYGMNFEFMPELHVPFAYPVTLGAMVLSAVLPFYFFRWKGWL</sequence>
<dbReference type="GO" id="GO:0015087">
    <property type="term" value="F:cobalt ion transmembrane transporter activity"/>
    <property type="evidence" value="ECO:0007669"/>
    <property type="project" value="TreeGrafter"/>
</dbReference>
<reference evidence="14 15" key="1">
    <citation type="submission" date="2020-08" db="EMBL/GenBank/DDBJ databases">
        <title>Genomic Encyclopedia of Type Strains, Phase IV (KMG-IV): sequencing the most valuable type-strain genomes for metagenomic binning, comparative biology and taxonomic classification.</title>
        <authorList>
            <person name="Goeker M."/>
        </authorList>
    </citation>
    <scope>NUCLEOTIDE SEQUENCE [LARGE SCALE GENOMIC DNA]</scope>
    <source>
        <strain evidence="14 15">DSM 21319</strain>
    </source>
</reference>
<gene>
    <name evidence="14" type="ORF">HNQ66_004301</name>
</gene>
<comment type="subcellular location">
    <subcellularLocation>
        <location evidence="1">Cell inner membrane</location>
        <topology evidence="1">Multi-pass membrane protein</topology>
    </subcellularLocation>
</comment>
<keyword evidence="7 13" id="KW-0812">Transmembrane</keyword>
<evidence type="ECO:0000256" key="13">
    <source>
        <dbReference type="SAM" id="Phobius"/>
    </source>
</evidence>
<dbReference type="PANTHER" id="PTHR47685:SF1">
    <property type="entry name" value="MAGNESIUM TRANSPORT PROTEIN CORA"/>
    <property type="match status" value="1"/>
</dbReference>